<reference evidence="2" key="1">
    <citation type="journal article" date="2021" name="Nat. Commun.">
        <title>Genetic determinants of endophytism in the Arabidopsis root mycobiome.</title>
        <authorList>
            <person name="Mesny F."/>
            <person name="Miyauchi S."/>
            <person name="Thiergart T."/>
            <person name="Pickel B."/>
            <person name="Atanasova L."/>
            <person name="Karlsson M."/>
            <person name="Huettel B."/>
            <person name="Barry K.W."/>
            <person name="Haridas S."/>
            <person name="Chen C."/>
            <person name="Bauer D."/>
            <person name="Andreopoulos W."/>
            <person name="Pangilinan J."/>
            <person name="LaButti K."/>
            <person name="Riley R."/>
            <person name="Lipzen A."/>
            <person name="Clum A."/>
            <person name="Drula E."/>
            <person name="Henrissat B."/>
            <person name="Kohler A."/>
            <person name="Grigoriev I.V."/>
            <person name="Martin F.M."/>
            <person name="Hacquard S."/>
        </authorList>
    </citation>
    <scope>NUCLEOTIDE SEQUENCE</scope>
    <source>
        <strain evidence="2">FSSC 5 MPI-SDFR-AT-0091</strain>
    </source>
</reference>
<accession>A0A9P9HLZ7</accession>
<keyword evidence="1" id="KW-0472">Membrane</keyword>
<feature type="transmembrane region" description="Helical" evidence="1">
    <location>
        <begin position="181"/>
        <end position="206"/>
    </location>
</feature>
<dbReference type="OrthoDB" id="5106564at2759"/>
<comment type="caution">
    <text evidence="2">The sequence shown here is derived from an EMBL/GenBank/DDBJ whole genome shotgun (WGS) entry which is preliminary data.</text>
</comment>
<keyword evidence="3" id="KW-1185">Reference proteome</keyword>
<organism evidence="2 3">
    <name type="scientific">Fusarium solani</name>
    <name type="common">Filamentous fungus</name>
    <dbReference type="NCBI Taxonomy" id="169388"/>
    <lineage>
        <taxon>Eukaryota</taxon>
        <taxon>Fungi</taxon>
        <taxon>Dikarya</taxon>
        <taxon>Ascomycota</taxon>
        <taxon>Pezizomycotina</taxon>
        <taxon>Sordariomycetes</taxon>
        <taxon>Hypocreomycetidae</taxon>
        <taxon>Hypocreales</taxon>
        <taxon>Nectriaceae</taxon>
        <taxon>Fusarium</taxon>
        <taxon>Fusarium solani species complex</taxon>
    </lineage>
</organism>
<evidence type="ECO:0000256" key="1">
    <source>
        <dbReference type="SAM" id="Phobius"/>
    </source>
</evidence>
<proteinExistence type="predicted"/>
<dbReference type="Proteomes" id="UP000736672">
    <property type="component" value="Unassembled WGS sequence"/>
</dbReference>
<sequence length="231" mass="25487">MAPPTFAGPVPTPWPSVHEAVSALASNETQQKPVSIADQAKSPWYIAIPDLDQPSQTYPQIHTSHNSNPNKKYNTMAPRGYNSGDWPSLQEAAAMTAILARDETGEKIKNWFTPDKIFFFVFFGFLAFVSGSKLSRQMAFTLNMAQSTCLSSILSLSTQDVDSSNMAKGDRPIRKICKASIVQMICGILIFFTAVPSLALVIVVVIQGLKTKRSRRAYAKKGVRVRKIKMD</sequence>
<keyword evidence="1" id="KW-0812">Transmembrane</keyword>
<gene>
    <name evidence="2" type="ORF">B0J15DRAFT_547635</name>
</gene>
<evidence type="ECO:0000313" key="2">
    <source>
        <dbReference type="EMBL" id="KAH7260005.1"/>
    </source>
</evidence>
<evidence type="ECO:0000313" key="3">
    <source>
        <dbReference type="Proteomes" id="UP000736672"/>
    </source>
</evidence>
<keyword evidence="1" id="KW-1133">Transmembrane helix</keyword>
<name>A0A9P9HLZ7_FUSSL</name>
<protein>
    <submittedName>
        <fullName evidence="2">Uncharacterized protein</fullName>
    </submittedName>
</protein>
<dbReference type="EMBL" id="JAGTJS010000008">
    <property type="protein sequence ID" value="KAH7260005.1"/>
    <property type="molecule type" value="Genomic_DNA"/>
</dbReference>
<feature type="transmembrane region" description="Helical" evidence="1">
    <location>
        <begin position="117"/>
        <end position="134"/>
    </location>
</feature>
<dbReference type="AlphaFoldDB" id="A0A9P9HLZ7"/>